<evidence type="ECO:0000313" key="12">
    <source>
        <dbReference type="Proteomes" id="UP000050864"/>
    </source>
</evidence>
<sequence>MTDSDQRNTPPAAKTSVRMIKVPEDRAGQRLDNFLLGQLKGAPRSLVYKLVRSGQVRVNGGRAKADRKLEGGEEVRIPPVNLNEVGENAPPPASFLERMEQAIVFEDAKLLVINKPSGVASHGGSGISHGAIETMRALRPNQNLELVHRLDRDTSGLLILAKKRSALTELQALMREDRGGIQKRYLTLLVGRMPDGVMSVDAPLHVGLRQGGERHVQVNPSGKASLSHFRVLERRGGHSYCEVRIETGRTHQIRVHAQHIGHAVAADDKYGDPAVNKRLREQIGLKRLFLHAASLEFALDAGKTPYVLNAPLAPELVEALDRLA</sequence>
<dbReference type="GO" id="GO:0000455">
    <property type="term" value="P:enzyme-directed rRNA pseudouridine synthesis"/>
    <property type="evidence" value="ECO:0007669"/>
    <property type="project" value="UniProtKB-ARBA"/>
</dbReference>
<keyword evidence="4" id="KW-0698">rRNA processing</keyword>
<comment type="caution">
    <text evidence="11">The sequence shown here is derived from an EMBL/GenBank/DDBJ whole genome shotgun (WGS) entry which is preliminary data.</text>
</comment>
<proteinExistence type="inferred from homology"/>
<dbReference type="InterPro" id="IPR036986">
    <property type="entry name" value="S4_RNA-bd_sf"/>
</dbReference>
<dbReference type="PATRIC" id="fig|405444.3.peg.3627"/>
<dbReference type="Proteomes" id="UP000050864">
    <property type="component" value="Unassembled WGS sequence"/>
</dbReference>
<dbReference type="PROSITE" id="PS01129">
    <property type="entry name" value="PSI_RLU"/>
    <property type="match status" value="1"/>
</dbReference>
<evidence type="ECO:0000256" key="8">
    <source>
        <dbReference type="PROSITE-ProRule" id="PRU00182"/>
    </source>
</evidence>
<evidence type="ECO:0000313" key="11">
    <source>
        <dbReference type="EMBL" id="KRG65100.1"/>
    </source>
</evidence>
<evidence type="ECO:0000256" key="1">
    <source>
        <dbReference type="ARBA" id="ARBA00000381"/>
    </source>
</evidence>
<evidence type="ECO:0000256" key="4">
    <source>
        <dbReference type="ARBA" id="ARBA00022552"/>
    </source>
</evidence>
<dbReference type="SMART" id="SM00363">
    <property type="entry name" value="S4"/>
    <property type="match status" value="1"/>
</dbReference>
<comment type="similarity">
    <text evidence="3 9">Belongs to the pseudouridine synthase RluA family.</text>
</comment>
<evidence type="ECO:0000256" key="7">
    <source>
        <dbReference type="PIRSR" id="PIRSR606225-1"/>
    </source>
</evidence>
<dbReference type="CDD" id="cd02869">
    <property type="entry name" value="PseudoU_synth_RluA_like"/>
    <property type="match status" value="1"/>
</dbReference>
<reference evidence="11 12" key="1">
    <citation type="submission" date="2015-05" db="EMBL/GenBank/DDBJ databases">
        <title>Genome sequencing and analysis of members of genus Stenotrophomonas.</title>
        <authorList>
            <person name="Patil P.P."/>
            <person name="Midha S."/>
            <person name="Patil P.B."/>
        </authorList>
    </citation>
    <scope>NUCLEOTIDE SEQUENCE [LARGE SCALE GENOMIC DNA]</scope>
    <source>
        <strain evidence="11 12">DSM 18929</strain>
    </source>
</reference>
<comment type="catalytic activity">
    <reaction evidence="9">
        <text>a uridine in RNA = a pseudouridine in RNA</text>
        <dbReference type="Rhea" id="RHEA:48348"/>
        <dbReference type="Rhea" id="RHEA-COMP:12068"/>
        <dbReference type="Rhea" id="RHEA-COMP:12069"/>
        <dbReference type="ChEBI" id="CHEBI:65314"/>
        <dbReference type="ChEBI" id="CHEBI:65315"/>
    </reaction>
</comment>
<dbReference type="NCBIfam" id="TIGR00005">
    <property type="entry name" value="rluA_subfam"/>
    <property type="match status" value="1"/>
</dbReference>
<dbReference type="InterPro" id="IPR006225">
    <property type="entry name" value="PsdUridine_synth_RluC/D"/>
</dbReference>
<dbReference type="GO" id="GO:0160141">
    <property type="term" value="F:23S rRNA pseudouridine(955/2504/2580) synthase activity"/>
    <property type="evidence" value="ECO:0007669"/>
    <property type="project" value="UniProtKB-EC"/>
</dbReference>
<dbReference type="PANTHER" id="PTHR21600:SF92">
    <property type="entry name" value="RIBOSOMAL LARGE SUBUNIT PSEUDOURIDINE SYNTHASE C"/>
    <property type="match status" value="1"/>
</dbReference>
<evidence type="ECO:0000256" key="3">
    <source>
        <dbReference type="ARBA" id="ARBA00010876"/>
    </source>
</evidence>
<keyword evidence="12" id="KW-1185">Reference proteome</keyword>
<dbReference type="AlphaFoldDB" id="A0A0R0C5T0"/>
<dbReference type="PANTHER" id="PTHR21600">
    <property type="entry name" value="MITOCHONDRIAL RNA PSEUDOURIDINE SYNTHASE"/>
    <property type="match status" value="1"/>
</dbReference>
<dbReference type="GO" id="GO:0003723">
    <property type="term" value="F:RNA binding"/>
    <property type="evidence" value="ECO:0007669"/>
    <property type="project" value="UniProtKB-KW"/>
</dbReference>
<dbReference type="EC" id="5.4.99.-" evidence="9"/>
<dbReference type="InterPro" id="IPR050188">
    <property type="entry name" value="RluA_PseudoU_synthase"/>
</dbReference>
<feature type="active site" evidence="7">
    <location>
        <position position="151"/>
    </location>
</feature>
<keyword evidence="6 9" id="KW-0413">Isomerase</keyword>
<dbReference type="Gene3D" id="3.10.290.10">
    <property type="entry name" value="RNA-binding S4 domain"/>
    <property type="match status" value="1"/>
</dbReference>
<dbReference type="RefSeq" id="WP_057632404.1">
    <property type="nucleotide sequence ID" value="NZ_LDJI01000009.1"/>
</dbReference>
<evidence type="ECO:0000256" key="6">
    <source>
        <dbReference type="ARBA" id="ARBA00023235"/>
    </source>
</evidence>
<dbReference type="InterPro" id="IPR020103">
    <property type="entry name" value="PsdUridine_synth_cat_dom_sf"/>
</dbReference>
<feature type="domain" description="RNA-binding S4" evidence="10">
    <location>
        <begin position="29"/>
        <end position="90"/>
    </location>
</feature>
<dbReference type="EMBL" id="LDJI01000009">
    <property type="protein sequence ID" value="KRG65100.1"/>
    <property type="molecule type" value="Genomic_DNA"/>
</dbReference>
<accession>A0A0R0C5T0</accession>
<name>A0A0R0C5T0_9GAMM</name>
<gene>
    <name evidence="11" type="ORF">ABB26_04565</name>
</gene>
<evidence type="ECO:0000256" key="9">
    <source>
        <dbReference type="RuleBase" id="RU362028"/>
    </source>
</evidence>
<evidence type="ECO:0000256" key="2">
    <source>
        <dbReference type="ARBA" id="ARBA00002876"/>
    </source>
</evidence>
<dbReference type="InterPro" id="IPR002942">
    <property type="entry name" value="S4_RNA-bd"/>
</dbReference>
<keyword evidence="5 8" id="KW-0694">RNA-binding</keyword>
<dbReference type="Gene3D" id="3.30.2350.10">
    <property type="entry name" value="Pseudouridine synthase"/>
    <property type="match status" value="1"/>
</dbReference>
<dbReference type="STRING" id="405444.ABB26_04565"/>
<comment type="catalytic activity">
    <reaction evidence="1">
        <text>uridine(955/2504/2580) in 23S rRNA = pseudouridine(955/2504/2580) in 23S rRNA</text>
        <dbReference type="Rhea" id="RHEA:42528"/>
        <dbReference type="Rhea" id="RHEA-COMP:10099"/>
        <dbReference type="Rhea" id="RHEA-COMP:10100"/>
        <dbReference type="ChEBI" id="CHEBI:65314"/>
        <dbReference type="ChEBI" id="CHEBI:65315"/>
        <dbReference type="EC" id="5.4.99.24"/>
    </reaction>
</comment>
<evidence type="ECO:0000259" key="10">
    <source>
        <dbReference type="SMART" id="SM00363"/>
    </source>
</evidence>
<dbReference type="SUPFAM" id="SSF55174">
    <property type="entry name" value="Alpha-L RNA-binding motif"/>
    <property type="match status" value="1"/>
</dbReference>
<dbReference type="SUPFAM" id="SSF55120">
    <property type="entry name" value="Pseudouridine synthase"/>
    <property type="match status" value="1"/>
</dbReference>
<dbReference type="CDD" id="cd00165">
    <property type="entry name" value="S4"/>
    <property type="match status" value="1"/>
</dbReference>
<dbReference type="PROSITE" id="PS50889">
    <property type="entry name" value="S4"/>
    <property type="match status" value="1"/>
</dbReference>
<dbReference type="Pfam" id="PF01479">
    <property type="entry name" value="S4"/>
    <property type="match status" value="1"/>
</dbReference>
<dbReference type="OrthoDB" id="9807829at2"/>
<dbReference type="InterPro" id="IPR006145">
    <property type="entry name" value="PsdUridine_synth_RsuA/RluA"/>
</dbReference>
<evidence type="ECO:0000256" key="5">
    <source>
        <dbReference type="ARBA" id="ARBA00022884"/>
    </source>
</evidence>
<dbReference type="InterPro" id="IPR006224">
    <property type="entry name" value="PsdUridine_synth_RluA-like_CS"/>
</dbReference>
<dbReference type="Pfam" id="PF00849">
    <property type="entry name" value="PseudoU_synth_2"/>
    <property type="match status" value="1"/>
</dbReference>
<organism evidence="11 12">
    <name type="scientific">Stenotrophomonas humi</name>
    <dbReference type="NCBI Taxonomy" id="405444"/>
    <lineage>
        <taxon>Bacteria</taxon>
        <taxon>Pseudomonadati</taxon>
        <taxon>Pseudomonadota</taxon>
        <taxon>Gammaproteobacteria</taxon>
        <taxon>Lysobacterales</taxon>
        <taxon>Lysobacteraceae</taxon>
        <taxon>Stenotrophomonas</taxon>
    </lineage>
</organism>
<protein>
    <recommendedName>
        <fullName evidence="9">Pseudouridine synthase</fullName>
        <ecNumber evidence="9">5.4.99.-</ecNumber>
    </recommendedName>
</protein>
<comment type="function">
    <text evidence="2">Responsible for synthesis of pseudouridine from uracil at positions 955, 2504 and 2580 in 23S ribosomal RNA.</text>
</comment>